<dbReference type="RefSeq" id="WP_102115048.1">
    <property type="nucleotide sequence ID" value="NZ_BMGN01000001.1"/>
</dbReference>
<accession>A0A2K9NKD4</accession>
<evidence type="ECO:0000313" key="6">
    <source>
        <dbReference type="EMBL" id="AUN33538.1"/>
    </source>
</evidence>
<comment type="subcellular location">
    <subcellularLocation>
        <location evidence="1">Membrane</location>
        <topology evidence="1">Multi-pass membrane protein</topology>
    </subcellularLocation>
</comment>
<keyword evidence="2" id="KW-0813">Transport</keyword>
<keyword evidence="7" id="KW-1185">Reference proteome</keyword>
<gene>
    <name evidence="6" type="ORF">C0V82_24660</name>
</gene>
<dbReference type="InterPro" id="IPR011701">
    <property type="entry name" value="MFS"/>
</dbReference>
<evidence type="ECO:0000256" key="3">
    <source>
        <dbReference type="ARBA" id="ARBA00022692"/>
    </source>
</evidence>
<dbReference type="PANTHER" id="PTHR23505:SF79">
    <property type="entry name" value="PROTEIN SPINSTER"/>
    <property type="match status" value="1"/>
</dbReference>
<organism evidence="6 7">
    <name type="scientific">Niveispirillum cyanobacteriorum</name>
    <dbReference type="NCBI Taxonomy" id="1612173"/>
    <lineage>
        <taxon>Bacteria</taxon>
        <taxon>Pseudomonadati</taxon>
        <taxon>Pseudomonadota</taxon>
        <taxon>Alphaproteobacteria</taxon>
        <taxon>Rhodospirillales</taxon>
        <taxon>Azospirillaceae</taxon>
        <taxon>Niveispirillum</taxon>
    </lineage>
</organism>
<reference evidence="6 7" key="1">
    <citation type="submission" date="2017-12" db="EMBL/GenBank/DDBJ databases">
        <title>Genomes of bacteria within cyanobacterial aggregates.</title>
        <authorList>
            <person name="Cai H."/>
        </authorList>
    </citation>
    <scope>NUCLEOTIDE SEQUENCE [LARGE SCALE GENOMIC DNA]</scope>
    <source>
        <strain evidence="6 7">TH16</strain>
        <plasmid evidence="6 7">unnamed1</plasmid>
    </source>
</reference>
<evidence type="ECO:0000256" key="2">
    <source>
        <dbReference type="ARBA" id="ARBA00022448"/>
    </source>
</evidence>
<dbReference type="PANTHER" id="PTHR23505">
    <property type="entry name" value="SPINSTER"/>
    <property type="match status" value="1"/>
</dbReference>
<dbReference type="InterPro" id="IPR036259">
    <property type="entry name" value="MFS_trans_sf"/>
</dbReference>
<dbReference type="GO" id="GO:0022857">
    <property type="term" value="F:transmembrane transporter activity"/>
    <property type="evidence" value="ECO:0007669"/>
    <property type="project" value="InterPro"/>
</dbReference>
<dbReference type="Pfam" id="PF07690">
    <property type="entry name" value="MFS_1"/>
    <property type="match status" value="1"/>
</dbReference>
<dbReference type="CDD" id="cd17328">
    <property type="entry name" value="MFS_spinster_like"/>
    <property type="match status" value="1"/>
</dbReference>
<evidence type="ECO:0000256" key="1">
    <source>
        <dbReference type="ARBA" id="ARBA00004141"/>
    </source>
</evidence>
<evidence type="ECO:0000313" key="7">
    <source>
        <dbReference type="Proteomes" id="UP000234752"/>
    </source>
</evidence>
<dbReference type="InterPro" id="IPR044770">
    <property type="entry name" value="MFS_spinster-like"/>
</dbReference>
<dbReference type="GO" id="GO:0016020">
    <property type="term" value="C:membrane"/>
    <property type="evidence" value="ECO:0007669"/>
    <property type="project" value="UniProtKB-SubCell"/>
</dbReference>
<dbReference type="SUPFAM" id="SSF103473">
    <property type="entry name" value="MFS general substrate transporter"/>
    <property type="match status" value="1"/>
</dbReference>
<evidence type="ECO:0000256" key="5">
    <source>
        <dbReference type="ARBA" id="ARBA00023136"/>
    </source>
</evidence>
<proteinExistence type="predicted"/>
<dbReference type="AlphaFoldDB" id="A0A2K9NKD4"/>
<dbReference type="OrthoDB" id="7497327at2"/>
<dbReference type="InterPro" id="IPR020846">
    <property type="entry name" value="MFS_dom"/>
</dbReference>
<dbReference type="KEGG" id="ncb:C0V82_24660"/>
<dbReference type="EMBL" id="CP025613">
    <property type="protein sequence ID" value="AUN33538.1"/>
    <property type="molecule type" value="Genomic_DNA"/>
</dbReference>
<dbReference type="Gene3D" id="1.20.1250.20">
    <property type="entry name" value="MFS general substrate transporter like domains"/>
    <property type="match status" value="2"/>
</dbReference>
<keyword evidence="6" id="KW-0614">Plasmid</keyword>
<keyword evidence="5" id="KW-0472">Membrane</keyword>
<keyword evidence="4" id="KW-1133">Transmembrane helix</keyword>
<sequence>MNSDATTGRQGGNAYRTYVLVVLILVYIFNFIDRQILGILAPSIKAELNLTDSDLGWLGGWAFALFYTAMGVPIAMLADRFSRTWIITVSLAVWSGFTALCGAATSFWQLFLCRLGVGVGEAGGVAPAYSLIADYFPPKERARALAAYSFGIPIGMSLGILFGGLIAHQIGWRWAFIICGLAGLALAPLLKLTVKEPARGGLDAAQAKPQAASLKDVLSTLSGKLSFWLLAFGASFSSVMGYGLAFWLPSFFQRSHDMSLVDRSLFFSAIVFIGGLIGVWLGGSLGDRLGAGNKANYARVPATAFLISLPFFFGAVNTGSPVLMFFLFVVPQALALMWLGPTLSAVQHLVPANMRATASAIFLFINNLIGIGFGTWFLGKLSDILRAGYGDESLRYSILYCLSFYALAAILFFLASRRLDRDWHRE</sequence>
<keyword evidence="3" id="KW-0812">Transmembrane</keyword>
<dbReference type="Proteomes" id="UP000234752">
    <property type="component" value="Plasmid unnamed1"/>
</dbReference>
<geneLocation type="plasmid" evidence="6 7">
    <name>unnamed1</name>
</geneLocation>
<dbReference type="PROSITE" id="PS50850">
    <property type="entry name" value="MFS"/>
    <property type="match status" value="1"/>
</dbReference>
<protein>
    <submittedName>
        <fullName evidence="6">MFS transporter</fullName>
    </submittedName>
</protein>
<name>A0A2K9NKD4_9PROT</name>
<evidence type="ECO:0000256" key="4">
    <source>
        <dbReference type="ARBA" id="ARBA00022989"/>
    </source>
</evidence>